<dbReference type="EMBL" id="UINC01220233">
    <property type="protein sequence ID" value="SVE48060.1"/>
    <property type="molecule type" value="Genomic_DNA"/>
</dbReference>
<feature type="non-terminal residue" evidence="1">
    <location>
        <position position="161"/>
    </location>
</feature>
<dbReference type="Gene3D" id="3.40.50.10610">
    <property type="entry name" value="ABC-type transport auxiliary lipoprotein component"/>
    <property type="match status" value="1"/>
</dbReference>
<dbReference type="Pfam" id="PF13036">
    <property type="entry name" value="LpoB"/>
    <property type="match status" value="1"/>
</dbReference>
<dbReference type="InterPro" id="IPR014094">
    <property type="entry name" value="LpoB"/>
</dbReference>
<evidence type="ECO:0000313" key="1">
    <source>
        <dbReference type="EMBL" id="SVE48060.1"/>
    </source>
</evidence>
<proteinExistence type="predicted"/>
<sequence length="161" mass="18303">MKKIIFYCLLSSFVFAQADKKVIAVTEIEHKGLSEMALQRIYNRLETELFNLGKYNVTTRGEIDKILTEQDFQYSGCTQQECAVKIGQFLNANYMLLPNILYEQKTGNLSATFKLVNVETAQISSVVTRDLKVKNAVELSSKIFPMLVDLYKKETGEDPSI</sequence>
<reference evidence="1" key="1">
    <citation type="submission" date="2018-05" db="EMBL/GenBank/DDBJ databases">
        <authorList>
            <person name="Lanie J.A."/>
            <person name="Ng W.-L."/>
            <person name="Kazmierczak K.M."/>
            <person name="Andrzejewski T.M."/>
            <person name="Davidsen T.M."/>
            <person name="Wayne K.J."/>
            <person name="Tettelin H."/>
            <person name="Glass J.I."/>
            <person name="Rusch D."/>
            <person name="Podicherti R."/>
            <person name="Tsui H.-C.T."/>
            <person name="Winkler M.E."/>
        </authorList>
    </citation>
    <scope>NUCLEOTIDE SEQUENCE</scope>
</reference>
<dbReference type="AlphaFoldDB" id="A0A383DV07"/>
<gene>
    <name evidence="1" type="ORF">METZ01_LOCUS500914</name>
</gene>
<accession>A0A383DV07</accession>
<protein>
    <submittedName>
        <fullName evidence="1">Uncharacterized protein</fullName>
    </submittedName>
</protein>
<name>A0A383DV07_9ZZZZ</name>
<organism evidence="1">
    <name type="scientific">marine metagenome</name>
    <dbReference type="NCBI Taxonomy" id="408172"/>
    <lineage>
        <taxon>unclassified sequences</taxon>
        <taxon>metagenomes</taxon>
        <taxon>ecological metagenomes</taxon>
    </lineage>
</organism>